<proteinExistence type="predicted"/>
<dbReference type="SUPFAM" id="SSF56752">
    <property type="entry name" value="D-aminoacid aminotransferase-like PLP-dependent enzymes"/>
    <property type="match status" value="1"/>
</dbReference>
<dbReference type="EMBL" id="CAMXCT010004279">
    <property type="protein sequence ID" value="CAI4008433.1"/>
    <property type="molecule type" value="Genomic_DNA"/>
</dbReference>
<keyword evidence="3" id="KW-1185">Reference proteome</keyword>
<gene>
    <name evidence="1" type="ORF">C1SCF055_LOCUS33877</name>
</gene>
<name>A0A9P1DGY3_9DINO</name>
<reference evidence="2" key="2">
    <citation type="submission" date="2024-04" db="EMBL/GenBank/DDBJ databases">
        <authorList>
            <person name="Chen Y."/>
            <person name="Shah S."/>
            <person name="Dougan E. K."/>
            <person name="Thang M."/>
            <person name="Chan C."/>
        </authorList>
    </citation>
    <scope>NUCLEOTIDE SEQUENCE [LARGE SCALE GENOMIC DNA]</scope>
</reference>
<dbReference type="PANTHER" id="PTHR47703:SF2">
    <property type="entry name" value="D-AMINOACID AMINOTRANSFERASE-LIKE PLP-DEPENDENT ENZYMES SUPERFAMILY PROTEIN"/>
    <property type="match status" value="1"/>
</dbReference>
<accession>A0A9P1DGY3</accession>
<dbReference type="EMBL" id="CAMXCT030004279">
    <property type="protein sequence ID" value="CAL4795745.1"/>
    <property type="molecule type" value="Genomic_DNA"/>
</dbReference>
<dbReference type="Proteomes" id="UP001152797">
    <property type="component" value="Unassembled WGS sequence"/>
</dbReference>
<evidence type="ECO:0000313" key="2">
    <source>
        <dbReference type="EMBL" id="CAL1161808.1"/>
    </source>
</evidence>
<organism evidence="1">
    <name type="scientific">Cladocopium goreaui</name>
    <dbReference type="NCBI Taxonomy" id="2562237"/>
    <lineage>
        <taxon>Eukaryota</taxon>
        <taxon>Sar</taxon>
        <taxon>Alveolata</taxon>
        <taxon>Dinophyceae</taxon>
        <taxon>Suessiales</taxon>
        <taxon>Symbiodiniaceae</taxon>
        <taxon>Cladocopium</taxon>
    </lineage>
</organism>
<dbReference type="OrthoDB" id="59470at2759"/>
<sequence>MSVLVRNGKAASPWLTKHDLLHNYSGAYTTARTVSQSSIFEFSMHCQRLVDTGRDVLRRRLEETPELEGRFRKALSFLEPANVRSVLKCECLTAFDYLKSLEQSEQGVHDCEYQVTVLLTSDTAEDEGPGLDVYTYVQALPFVEATVAVEARQAQRSNPTVKDAQWVNDRQHLEEIQRQLGVNEVIMHDDSGSISEGLQTNFFAEIDGVLLTAPDDCVLSGTVRKVVLEVSKANGIPVKLECPNMGDINRWGSCFICSTSRLVKPIHALTSPNFGERRFEKGAGLAHRLEELVLQSVQQHAEPLTE</sequence>
<dbReference type="InterPro" id="IPR036038">
    <property type="entry name" value="Aminotransferase-like"/>
</dbReference>
<dbReference type="GO" id="GO:0003824">
    <property type="term" value="F:catalytic activity"/>
    <property type="evidence" value="ECO:0007669"/>
    <property type="project" value="InterPro"/>
</dbReference>
<dbReference type="PANTHER" id="PTHR47703">
    <property type="entry name" value="D-AMINOACID AMINOTRANSFERASE-LIKE PLP-DEPENDENT ENZYMES SUPERFAMILY PROTEIN"/>
    <property type="match status" value="1"/>
</dbReference>
<protein>
    <submittedName>
        <fullName evidence="1">Uncharacterized protein</fullName>
    </submittedName>
</protein>
<reference evidence="1" key="1">
    <citation type="submission" date="2022-10" db="EMBL/GenBank/DDBJ databases">
        <authorList>
            <person name="Chen Y."/>
            <person name="Dougan E. K."/>
            <person name="Chan C."/>
            <person name="Rhodes N."/>
            <person name="Thang M."/>
        </authorList>
    </citation>
    <scope>NUCLEOTIDE SEQUENCE</scope>
</reference>
<evidence type="ECO:0000313" key="1">
    <source>
        <dbReference type="EMBL" id="CAI4008433.1"/>
    </source>
</evidence>
<dbReference type="AlphaFoldDB" id="A0A9P1DGY3"/>
<comment type="caution">
    <text evidence="1">The sequence shown here is derived from an EMBL/GenBank/DDBJ whole genome shotgun (WGS) entry which is preliminary data.</text>
</comment>
<evidence type="ECO:0000313" key="3">
    <source>
        <dbReference type="Proteomes" id="UP001152797"/>
    </source>
</evidence>
<dbReference type="InterPro" id="IPR001544">
    <property type="entry name" value="Aminotrans_IV"/>
</dbReference>
<dbReference type="Pfam" id="PF01063">
    <property type="entry name" value="Aminotran_4"/>
    <property type="match status" value="1"/>
</dbReference>
<dbReference type="EMBL" id="CAMXCT020004279">
    <property type="protein sequence ID" value="CAL1161808.1"/>
    <property type="molecule type" value="Genomic_DNA"/>
</dbReference>
<dbReference type="Gene3D" id="3.20.10.10">
    <property type="entry name" value="D-amino Acid Aminotransferase, subunit A, domain 2"/>
    <property type="match status" value="1"/>
</dbReference>
<dbReference type="InterPro" id="IPR043132">
    <property type="entry name" value="BCAT-like_C"/>
</dbReference>